<protein>
    <recommendedName>
        <fullName evidence="3">GTPase</fullName>
    </recommendedName>
</protein>
<evidence type="ECO:0008006" key="3">
    <source>
        <dbReference type="Google" id="ProtNLM"/>
    </source>
</evidence>
<comment type="caution">
    <text evidence="1">The sequence shown here is derived from an EMBL/GenBank/DDBJ whole genome shotgun (WGS) entry which is preliminary data.</text>
</comment>
<reference evidence="1 2" key="1">
    <citation type="submission" date="2019-03" db="EMBL/GenBank/DDBJ databases">
        <title>Genomic analyses of the natural microbiome of Caenorhabditis elegans.</title>
        <authorList>
            <person name="Samuel B."/>
        </authorList>
    </citation>
    <scope>NUCLEOTIDE SEQUENCE [LARGE SCALE GENOMIC DNA]</scope>
    <source>
        <strain evidence="1 2">JUb89</strain>
    </source>
</reference>
<organism evidence="1 2">
    <name type="scientific">Acinetobacter calcoaceticus</name>
    <dbReference type="NCBI Taxonomy" id="471"/>
    <lineage>
        <taxon>Bacteria</taxon>
        <taxon>Pseudomonadati</taxon>
        <taxon>Pseudomonadota</taxon>
        <taxon>Gammaproteobacteria</taxon>
        <taxon>Moraxellales</taxon>
        <taxon>Moraxellaceae</taxon>
        <taxon>Acinetobacter</taxon>
        <taxon>Acinetobacter calcoaceticus/baumannii complex</taxon>
    </lineage>
</organism>
<dbReference type="OrthoDB" id="5724405at2"/>
<proteinExistence type="predicted"/>
<dbReference type="AlphaFoldDB" id="A0A4R1Y6D8"/>
<sequence length="579" mass="66930">MHHKELSDSFQATTTLYRPRLSFSEASVKALNIWTGSLAMLQLGDTAEAVLRALSELSELDCAETLRFDLIQVIHPLVEHVLLALEKHFVQQTAHYSDRQNHLIELNTRIRLYFTHIYIDIAYRSHHQLLQLKRSMLNFGLKNNLKTARILASYYALQQLAQLQVQQQKQYSNSFVDQWQSTHQLYRLACKNEEHLININQLQGSHYPLKHIQHAYVQVLLLDIFNTYQIRAEEIEALLQCSAEWVSLVDVSHIEMPMSRYIIDTHQDLPPIYNQKQHQAFFHPDLFLATQSLLEHINTTIQHDAKFMSETEREYLTPALQFHIQNVLGTNHAERRYQRYAYSAQLQLCFSVKAAHFNLTHDAPFDPQASNGSEAVSSNTAEQSMTLFSSELDREALQIYTTQVLDISLHGYRVHWTQEQPKLLNTGEFIILREHEDQAWKAGVIRWMKQSVAKTYAIGLEVLADQMIPCRLELTQQDVTVPSRIDGLNGMVLYQSQSLRPRISVVIPNGEAFNENAQWLLKIATLSIALDLKNILLITQSFIQFEFKARHAHQQQHLLDLLQSDLKSHTDPTEPKTQA</sequence>
<gene>
    <name evidence="1" type="ORF">EC844_1077</name>
</gene>
<evidence type="ECO:0000313" key="2">
    <source>
        <dbReference type="Proteomes" id="UP000294963"/>
    </source>
</evidence>
<keyword evidence="2" id="KW-1185">Reference proteome</keyword>
<accession>A0A4R1Y6D8</accession>
<evidence type="ECO:0000313" key="1">
    <source>
        <dbReference type="EMBL" id="TCM67713.1"/>
    </source>
</evidence>
<dbReference type="EMBL" id="SLVJ01000007">
    <property type="protein sequence ID" value="TCM67713.1"/>
    <property type="molecule type" value="Genomic_DNA"/>
</dbReference>
<dbReference type="Proteomes" id="UP000294963">
    <property type="component" value="Unassembled WGS sequence"/>
</dbReference>
<name>A0A4R1Y6D8_ACICA</name>